<keyword evidence="2" id="KW-1185">Reference proteome</keyword>
<dbReference type="GeneID" id="91106616"/>
<protein>
    <recommendedName>
        <fullName evidence="3">MACPF domain-containing protein</fullName>
    </recommendedName>
</protein>
<evidence type="ECO:0008006" key="3">
    <source>
        <dbReference type="Google" id="ProtNLM"/>
    </source>
</evidence>
<evidence type="ECO:0000313" key="1">
    <source>
        <dbReference type="EMBL" id="WWD09687.1"/>
    </source>
</evidence>
<name>A0AAX4KTZ5_9TREE</name>
<dbReference type="AlphaFoldDB" id="A0AAX4KTZ5"/>
<proteinExistence type="predicted"/>
<dbReference type="KEGG" id="ker:91106616"/>
<dbReference type="EMBL" id="CP144090">
    <property type="protein sequence ID" value="WWD09687.1"/>
    <property type="molecule type" value="Genomic_DNA"/>
</dbReference>
<evidence type="ECO:0000313" key="2">
    <source>
        <dbReference type="Proteomes" id="UP001358614"/>
    </source>
</evidence>
<gene>
    <name evidence="1" type="ORF">V865_007815</name>
</gene>
<dbReference type="RefSeq" id="XP_066087654.1">
    <property type="nucleotide sequence ID" value="XM_066231557.1"/>
</dbReference>
<accession>A0AAX4KTZ5</accession>
<organism evidence="1 2">
    <name type="scientific">Kwoniella europaea PYCC6329</name>
    <dbReference type="NCBI Taxonomy" id="1423913"/>
    <lineage>
        <taxon>Eukaryota</taxon>
        <taxon>Fungi</taxon>
        <taxon>Dikarya</taxon>
        <taxon>Basidiomycota</taxon>
        <taxon>Agaricomycotina</taxon>
        <taxon>Tremellomycetes</taxon>
        <taxon>Tremellales</taxon>
        <taxon>Cryptococcaceae</taxon>
        <taxon>Kwoniella</taxon>
    </lineage>
</organism>
<dbReference type="Proteomes" id="UP001358614">
    <property type="component" value="Chromosome 2"/>
</dbReference>
<sequence>MIDVRTSLAGLSEKQARNVTFDDAVRFSCDKRPDGDLDLRIDCLSSSMGDNTTRLNKGIYNTHTATVSKPTIQTHFVEEALQKAEKEAVHPISQRLSHTAAENLKLTTQRVDSQWDAENGISTVTVGSHESHRKDRDLSSWRETNWEDLTSKVSPALHNWVFRSLAQAYSQRVDKDRLWQGTFGGLYLRSDFGKVTRDSSTNVDPDLNPIDLVRFVLESGDGFLNGLEVPRTVLLRELLEKTSKV</sequence>
<reference evidence="1 2" key="1">
    <citation type="submission" date="2024-01" db="EMBL/GenBank/DDBJ databases">
        <title>Comparative genomics of Cryptococcus and Kwoniella reveals pathogenesis evolution and contrasting modes of karyotype evolution via chromosome fusion or intercentromeric recombination.</title>
        <authorList>
            <person name="Coelho M.A."/>
            <person name="David-Palma M."/>
            <person name="Shea T."/>
            <person name="Bowers K."/>
            <person name="McGinley-Smith S."/>
            <person name="Mohammad A.W."/>
            <person name="Gnirke A."/>
            <person name="Yurkov A.M."/>
            <person name="Nowrousian M."/>
            <person name="Sun S."/>
            <person name="Cuomo C.A."/>
            <person name="Heitman J."/>
        </authorList>
    </citation>
    <scope>NUCLEOTIDE SEQUENCE [LARGE SCALE GENOMIC DNA]</scope>
    <source>
        <strain evidence="1 2">PYCC6329</strain>
    </source>
</reference>